<organism evidence="2 3">
    <name type="scientific">Halioglobus japonicus</name>
    <dbReference type="NCBI Taxonomy" id="930805"/>
    <lineage>
        <taxon>Bacteria</taxon>
        <taxon>Pseudomonadati</taxon>
        <taxon>Pseudomonadota</taxon>
        <taxon>Gammaproteobacteria</taxon>
        <taxon>Cellvibrionales</taxon>
        <taxon>Halieaceae</taxon>
        <taxon>Halioglobus</taxon>
    </lineage>
</organism>
<dbReference type="InterPro" id="IPR007498">
    <property type="entry name" value="PqiA-like"/>
</dbReference>
<dbReference type="EMBL" id="PKUR01000003">
    <property type="protein sequence ID" value="PLW85916.1"/>
    <property type="molecule type" value="Genomic_DNA"/>
</dbReference>
<dbReference type="KEGG" id="hja:BST95_06580"/>
<feature type="transmembrane region" description="Helical" evidence="1">
    <location>
        <begin position="181"/>
        <end position="199"/>
    </location>
</feature>
<evidence type="ECO:0000313" key="2">
    <source>
        <dbReference type="EMBL" id="PLW85916.1"/>
    </source>
</evidence>
<reference evidence="2 3" key="1">
    <citation type="submission" date="2018-01" db="EMBL/GenBank/DDBJ databases">
        <title>The draft genome sequence of Halioglobus japonicus S1-36.</title>
        <authorList>
            <person name="Du Z.-J."/>
            <person name="Shi M.-J."/>
        </authorList>
    </citation>
    <scope>NUCLEOTIDE SEQUENCE [LARGE SCALE GENOMIC DNA]</scope>
    <source>
        <strain evidence="2 3">S1-36</strain>
    </source>
</reference>
<comment type="caution">
    <text evidence="2">The sequence shown here is derived from an EMBL/GenBank/DDBJ whole genome shotgun (WGS) entry which is preliminary data.</text>
</comment>
<keyword evidence="1" id="KW-0812">Transmembrane</keyword>
<protein>
    <submittedName>
        <fullName evidence="2">Paraquat-inducible membrane protein A</fullName>
    </submittedName>
</protein>
<name>A0AAP8MDP1_9GAMM</name>
<evidence type="ECO:0000256" key="1">
    <source>
        <dbReference type="SAM" id="Phobius"/>
    </source>
</evidence>
<proteinExistence type="predicted"/>
<keyword evidence="3" id="KW-1185">Reference proteome</keyword>
<keyword evidence="1" id="KW-0472">Membrane</keyword>
<dbReference type="RefSeq" id="WP_084198611.1">
    <property type="nucleotide sequence ID" value="NZ_BMYL01000003.1"/>
</dbReference>
<evidence type="ECO:0000313" key="3">
    <source>
        <dbReference type="Proteomes" id="UP000235162"/>
    </source>
</evidence>
<sequence>MPLSRRLLALAAIVISIALLYPGVTQPVLTLTGTIEKSMIAELGIDLIAGEDADPQSRQMLAMFSSFLGFDRIEGQLQAYATTRSIWSTVEELAATGNLAVALLIVLFSVVIPVFKLCLQAGALVLPRAEWRGPLLWLNATLSKWSMADVFVLGLLVAYMAGSASGEMGDLLTMDAKLESGFWFFVGYCLFSIAAGALVRNADLEEATHAA</sequence>
<keyword evidence="1" id="KW-1133">Transmembrane helix</keyword>
<dbReference type="Pfam" id="PF04403">
    <property type="entry name" value="PqiA"/>
    <property type="match status" value="1"/>
</dbReference>
<accession>A0AAP8MDP1</accession>
<feature type="transmembrane region" description="Helical" evidence="1">
    <location>
        <begin position="136"/>
        <end position="161"/>
    </location>
</feature>
<gene>
    <name evidence="2" type="ORF">C0029_15130</name>
</gene>
<dbReference type="AlphaFoldDB" id="A0AAP8MDP1"/>
<dbReference type="Proteomes" id="UP000235162">
    <property type="component" value="Unassembled WGS sequence"/>
</dbReference>
<feature type="transmembrane region" description="Helical" evidence="1">
    <location>
        <begin position="93"/>
        <end position="115"/>
    </location>
</feature>